<sequence>MRIGLLIVGDLNSLSGGYLYNRKLVAYLQRHGEHVAIISLPPRPYWRQLTANFSRKLLEQIAAAELDILIQDEMAHPSLFYLNRRLGIPVVTLIHLLTSFDSYPWYSNWLYRRVETQYLRSVQGLIANSLTTLEQTRTLLANRLPPYCVAVPAGDRFAEERPADADIIRRVLRQPGPLKIALVGNVIRRKGLHVLLRALAELPTEDFQVTVAGRLDMEPRYVREVQALIDTLQLQDRVHLLGPQSEPELAELYRSHQVMALPSAYESYGIVYVEAQQFGLPVIGTTAGAAKEIIRPGWNGFLIDPDDSKRLAELLQTLHRNRGLLLELSRNALTAFAGHPGWDDSCRTIREYLYARAEQTLPPAQW</sequence>
<dbReference type="InterPro" id="IPR050194">
    <property type="entry name" value="Glycosyltransferase_grp1"/>
</dbReference>
<gene>
    <name evidence="3" type="ORF">NP603_19950</name>
</gene>
<dbReference type="Pfam" id="PF13439">
    <property type="entry name" value="Glyco_transf_4"/>
    <property type="match status" value="1"/>
</dbReference>
<proteinExistence type="predicted"/>
<reference evidence="3 4" key="1">
    <citation type="submission" date="2022-07" db="EMBL/GenBank/DDBJ databases">
        <title>Methylomonas rivi sp. nov., Methylomonas rosea sp. nov., Methylomonas aureus sp. nov. and Methylomonas subterranea sp. nov., four novel methanotrophs isolated from a freshwater creek and the deep terrestrial subsurface.</title>
        <authorList>
            <person name="Abin C."/>
            <person name="Sankaranarayanan K."/>
            <person name="Garner C."/>
            <person name="Sindelar R."/>
            <person name="Kotary K."/>
            <person name="Garner R."/>
            <person name="Barclay S."/>
            <person name="Lawson P."/>
            <person name="Krumholz L."/>
        </authorList>
    </citation>
    <scope>NUCLEOTIDE SEQUENCE [LARGE SCALE GENOMIC DNA]</scope>
    <source>
        <strain evidence="3 4">SURF-1</strain>
    </source>
</reference>
<dbReference type="Pfam" id="PF00534">
    <property type="entry name" value="Glycos_transf_1"/>
    <property type="match status" value="1"/>
</dbReference>
<keyword evidence="4" id="KW-1185">Reference proteome</keyword>
<evidence type="ECO:0000313" key="4">
    <source>
        <dbReference type="Proteomes" id="UP001524569"/>
    </source>
</evidence>
<protein>
    <submittedName>
        <fullName evidence="3">Glycosyltransferase family 4 protein</fullName>
    </submittedName>
</protein>
<dbReference type="PANTHER" id="PTHR45947:SF3">
    <property type="entry name" value="SULFOQUINOVOSYL TRANSFERASE SQD2"/>
    <property type="match status" value="1"/>
</dbReference>
<accession>A0ABT1UPR6</accession>
<evidence type="ECO:0000259" key="1">
    <source>
        <dbReference type="Pfam" id="PF00534"/>
    </source>
</evidence>
<dbReference type="SUPFAM" id="SSF53756">
    <property type="entry name" value="UDP-Glycosyltransferase/glycogen phosphorylase"/>
    <property type="match status" value="1"/>
</dbReference>
<dbReference type="Proteomes" id="UP001524569">
    <property type="component" value="Unassembled WGS sequence"/>
</dbReference>
<evidence type="ECO:0000259" key="2">
    <source>
        <dbReference type="Pfam" id="PF13439"/>
    </source>
</evidence>
<dbReference type="InterPro" id="IPR001296">
    <property type="entry name" value="Glyco_trans_1"/>
</dbReference>
<dbReference type="PANTHER" id="PTHR45947">
    <property type="entry name" value="SULFOQUINOVOSYL TRANSFERASE SQD2"/>
    <property type="match status" value="1"/>
</dbReference>
<organism evidence="3 4">
    <name type="scientific">Methylomonas aurea</name>
    <dbReference type="NCBI Taxonomy" id="2952224"/>
    <lineage>
        <taxon>Bacteria</taxon>
        <taxon>Pseudomonadati</taxon>
        <taxon>Pseudomonadota</taxon>
        <taxon>Gammaproteobacteria</taxon>
        <taxon>Methylococcales</taxon>
        <taxon>Methylococcaceae</taxon>
        <taxon>Methylomonas</taxon>
    </lineage>
</organism>
<dbReference type="EMBL" id="JANIBM010000046">
    <property type="protein sequence ID" value="MCQ8183396.1"/>
    <property type="molecule type" value="Genomic_DNA"/>
</dbReference>
<dbReference type="InterPro" id="IPR028098">
    <property type="entry name" value="Glyco_trans_4-like_N"/>
</dbReference>
<name>A0ABT1UPR6_9GAMM</name>
<dbReference type="RefSeq" id="WP_256612614.1">
    <property type="nucleotide sequence ID" value="NZ_JANIBM010000046.1"/>
</dbReference>
<evidence type="ECO:0000313" key="3">
    <source>
        <dbReference type="EMBL" id="MCQ8183396.1"/>
    </source>
</evidence>
<dbReference type="CDD" id="cd03801">
    <property type="entry name" value="GT4_PimA-like"/>
    <property type="match status" value="1"/>
</dbReference>
<feature type="domain" description="Glycosyl transferase family 1" evidence="1">
    <location>
        <begin position="170"/>
        <end position="332"/>
    </location>
</feature>
<dbReference type="Gene3D" id="3.40.50.2000">
    <property type="entry name" value="Glycogen Phosphorylase B"/>
    <property type="match status" value="2"/>
</dbReference>
<feature type="domain" description="Glycosyltransferase subfamily 4-like N-terminal" evidence="2">
    <location>
        <begin position="33"/>
        <end position="138"/>
    </location>
</feature>
<comment type="caution">
    <text evidence="3">The sequence shown here is derived from an EMBL/GenBank/DDBJ whole genome shotgun (WGS) entry which is preliminary data.</text>
</comment>